<dbReference type="EMBL" id="HBUE01119512">
    <property type="protein sequence ID" value="CAG6491743.1"/>
    <property type="molecule type" value="Transcribed_RNA"/>
</dbReference>
<sequence length="183" mass="20814">MYALAPRVEEVDEKEKLHFLHNTRPVAVIFKLRWTCHSASLAANPPRQDSSAALILSCHGGEPEEEKSIIIHFCVVASRKRRGKTFPLTSSSSPQIRRILLPFVVLVVAVVQDWFLTPHTHAALGTHLNFCRHSLRRWCTWLRPTGPDIKHFFTSTAIDSSRVVCPSSQSSRRRVQHPTVYSR</sequence>
<name>A0A8D8G2M2_CULPI</name>
<evidence type="ECO:0000313" key="1">
    <source>
        <dbReference type="EMBL" id="CAG6491743.1"/>
    </source>
</evidence>
<reference evidence="1" key="1">
    <citation type="submission" date="2021-05" db="EMBL/GenBank/DDBJ databases">
        <authorList>
            <person name="Alioto T."/>
            <person name="Alioto T."/>
            <person name="Gomez Garrido J."/>
        </authorList>
    </citation>
    <scope>NUCLEOTIDE SEQUENCE</scope>
</reference>
<dbReference type="EMBL" id="HBUE01297068">
    <property type="protein sequence ID" value="CAG6576963.1"/>
    <property type="molecule type" value="Transcribed_RNA"/>
</dbReference>
<dbReference type="EMBL" id="HBUE01191149">
    <property type="protein sequence ID" value="CAG6525256.1"/>
    <property type="molecule type" value="Transcribed_RNA"/>
</dbReference>
<accession>A0A8D8G2M2</accession>
<proteinExistence type="predicted"/>
<organism evidence="1">
    <name type="scientific">Culex pipiens</name>
    <name type="common">House mosquito</name>
    <dbReference type="NCBI Taxonomy" id="7175"/>
    <lineage>
        <taxon>Eukaryota</taxon>
        <taxon>Metazoa</taxon>
        <taxon>Ecdysozoa</taxon>
        <taxon>Arthropoda</taxon>
        <taxon>Hexapoda</taxon>
        <taxon>Insecta</taxon>
        <taxon>Pterygota</taxon>
        <taxon>Neoptera</taxon>
        <taxon>Endopterygota</taxon>
        <taxon>Diptera</taxon>
        <taxon>Nematocera</taxon>
        <taxon>Culicoidea</taxon>
        <taxon>Culicidae</taxon>
        <taxon>Culicinae</taxon>
        <taxon>Culicini</taxon>
        <taxon>Culex</taxon>
        <taxon>Culex</taxon>
    </lineage>
</organism>
<protein>
    <submittedName>
        <fullName evidence="1">(northern house mosquito) hypothetical protein</fullName>
    </submittedName>
</protein>
<dbReference type="AlphaFoldDB" id="A0A8D8G2M2"/>